<evidence type="ECO:0000313" key="3">
    <source>
        <dbReference type="Proteomes" id="UP000886998"/>
    </source>
</evidence>
<dbReference type="EMBL" id="BMAV01017578">
    <property type="protein sequence ID" value="GFY69369.1"/>
    <property type="molecule type" value="Genomic_DNA"/>
</dbReference>
<evidence type="ECO:0000313" key="2">
    <source>
        <dbReference type="EMBL" id="GFY69369.1"/>
    </source>
</evidence>
<evidence type="ECO:0000256" key="1">
    <source>
        <dbReference type="SAM" id="MobiDB-lite"/>
    </source>
</evidence>
<comment type="caution">
    <text evidence="2">The sequence shown here is derived from an EMBL/GenBank/DDBJ whole genome shotgun (WGS) entry which is preliminary data.</text>
</comment>
<dbReference type="AlphaFoldDB" id="A0A8X6YDD4"/>
<keyword evidence="3" id="KW-1185">Reference proteome</keyword>
<dbReference type="InterPro" id="IPR036388">
    <property type="entry name" value="WH-like_DNA-bd_sf"/>
</dbReference>
<dbReference type="Proteomes" id="UP000886998">
    <property type="component" value="Unassembled WGS sequence"/>
</dbReference>
<feature type="region of interest" description="Disordered" evidence="1">
    <location>
        <begin position="161"/>
        <end position="182"/>
    </location>
</feature>
<reference evidence="2" key="1">
    <citation type="submission" date="2020-08" db="EMBL/GenBank/DDBJ databases">
        <title>Multicomponent nature underlies the extraordinary mechanical properties of spider dragline silk.</title>
        <authorList>
            <person name="Kono N."/>
            <person name="Nakamura H."/>
            <person name="Mori M."/>
            <person name="Yoshida Y."/>
            <person name="Ohtoshi R."/>
            <person name="Malay A.D."/>
            <person name="Moran D.A.P."/>
            <person name="Tomita M."/>
            <person name="Numata K."/>
            <person name="Arakawa K."/>
        </authorList>
    </citation>
    <scope>NUCLEOTIDE SEQUENCE</scope>
</reference>
<protein>
    <submittedName>
        <fullName evidence="2">IRF tryptophan pentad repeat domain-containing protein</fullName>
    </submittedName>
</protein>
<dbReference type="OrthoDB" id="6432646at2759"/>
<proteinExistence type="predicted"/>
<organism evidence="2 3">
    <name type="scientific">Trichonephila inaurata madagascariensis</name>
    <dbReference type="NCBI Taxonomy" id="2747483"/>
    <lineage>
        <taxon>Eukaryota</taxon>
        <taxon>Metazoa</taxon>
        <taxon>Ecdysozoa</taxon>
        <taxon>Arthropoda</taxon>
        <taxon>Chelicerata</taxon>
        <taxon>Arachnida</taxon>
        <taxon>Araneae</taxon>
        <taxon>Araneomorphae</taxon>
        <taxon>Entelegynae</taxon>
        <taxon>Araneoidea</taxon>
        <taxon>Nephilidae</taxon>
        <taxon>Trichonephila</taxon>
        <taxon>Trichonephila inaurata</taxon>
    </lineage>
</organism>
<accession>A0A8X6YDD4</accession>
<sequence>MRNHLSLNFPTKGENPAKTFHPDFLALVVKYKTCQIGWLVIFGTCVTMGRKGSLLVAFLQEGLIHGKYKNLRFEDQSRSIFVLDLPQKTCRLDREDERILKEWYKVKGKEYCFSQGYSKAKQNFEASLKKSEYLERVQSKGYKICYRILQNEEVKALKKRKKMKKESSGKCPDSESGYESVESPPGIIQKHVPVDNMLKAIQHDHSFGLSTSIVFPLLKEKSIEAEYETDFEPLSSNINQISSEDKMFLTEEHVTTLFKDFHSYNEKREYFPVEDIGEVSLEILEKIPDNEFIEYMNFCEEIDLAESGQFLKEEAKKGTIYICKQYEYINKTLALLCEQRELLLEDKMNNSDDDEKKIFFNEDVFQILQSCKGIKEQYFVNEDIVIILEV</sequence>
<gene>
    <name evidence="2" type="primary">AVEN_213363_1</name>
    <name evidence="2" type="ORF">TNIN_352941</name>
</gene>
<dbReference type="Gene3D" id="1.10.10.10">
    <property type="entry name" value="Winged helix-like DNA-binding domain superfamily/Winged helix DNA-binding domain"/>
    <property type="match status" value="1"/>
</dbReference>
<name>A0A8X6YDD4_9ARAC</name>